<proteinExistence type="predicted"/>
<sequence length="708" mass="80727">MKALLVHQELYEALLGEKSLPVSIKDKMETLTKAHSAIILNLGDKVLRKVAEEDIAAGAWLKLESLYMTKSLMNRFYLKQTMYSFKMMEDKYIGVKIDEFNKLIINLENIGVTIEDEDQALLLFSSLPKSFAHFKDRMLYGRESITLDDVQSALNSKELNQRRDATVGSDDYDSAGALLVTSKNSDSEWILDSGCSFHMTPNKSWFEEFTSDTYGTVYLGDKKSCRMVGIGIIVHEEPTSYAKTVKSKDWKKWNGAMSEEMHPLNENQTWDVIPLPEDGKVIGCKWKEGILDVQEARYKSRLLAKGFSQTEGVDYNEVFSPVVKHRPIRILFTLVAFQDLELGQLDVKPAFLYGHLDERILMKQLEGFEEAGKEHWGVFDIQKSLTRYVFTMFGTIISWKANFQKVVALLTIEAEYMALTKAIKEALWLNGLMEEIKLNQKERTKHIDIKLHFIQEDVEKKVVKIAKVPTKDNHSDIVTKGKEIDGYLLAPHYRLPGLRASLIVDLLASPGQNRTGYFYFSQKGYPWLGDTNDAPIQLIPTLKLKDRANHILSLPTSRQIICNLAGEENFKKYVLYPSGEGVASLANPPKDPSNAPIEKEKGKGKRPAAEKERDLLQAHLWPISHKRSCLQLHRQDKELDEVNMHLEEVDKKVRQLQDYYDGVGQMLGVSNHEVTYLTVEVSKLRKEFDAAEVTYKEKQETLDASLQG</sequence>
<evidence type="ECO:0000313" key="5">
    <source>
        <dbReference type="Proteomes" id="UP000596661"/>
    </source>
</evidence>
<dbReference type="Proteomes" id="UP000596661">
    <property type="component" value="Chromosome 4"/>
</dbReference>
<dbReference type="Pfam" id="PF22936">
    <property type="entry name" value="Pol_BBD"/>
    <property type="match status" value="1"/>
</dbReference>
<feature type="domain" description="Reverse transcriptase Ty1/copia-type" evidence="2">
    <location>
        <begin position="267"/>
        <end position="411"/>
    </location>
</feature>
<evidence type="ECO:0000259" key="2">
    <source>
        <dbReference type="Pfam" id="PF07727"/>
    </source>
</evidence>
<dbReference type="Gramene" id="evm.model.04.927">
    <property type="protein sequence ID" value="cds.evm.model.04.927"/>
    <property type="gene ID" value="evm.TU.04.927"/>
</dbReference>
<evidence type="ECO:0000259" key="3">
    <source>
        <dbReference type="Pfam" id="PF22936"/>
    </source>
</evidence>
<evidence type="ECO:0000256" key="1">
    <source>
        <dbReference type="SAM" id="MobiDB-lite"/>
    </source>
</evidence>
<organism evidence="4 5">
    <name type="scientific">Cannabis sativa</name>
    <name type="common">Hemp</name>
    <name type="synonym">Marijuana</name>
    <dbReference type="NCBI Taxonomy" id="3483"/>
    <lineage>
        <taxon>Eukaryota</taxon>
        <taxon>Viridiplantae</taxon>
        <taxon>Streptophyta</taxon>
        <taxon>Embryophyta</taxon>
        <taxon>Tracheophyta</taxon>
        <taxon>Spermatophyta</taxon>
        <taxon>Magnoliopsida</taxon>
        <taxon>eudicotyledons</taxon>
        <taxon>Gunneridae</taxon>
        <taxon>Pentapetalae</taxon>
        <taxon>rosids</taxon>
        <taxon>fabids</taxon>
        <taxon>Rosales</taxon>
        <taxon>Cannabaceae</taxon>
        <taxon>Cannabis</taxon>
    </lineage>
</organism>
<dbReference type="InterPro" id="IPR013103">
    <property type="entry name" value="RVT_2"/>
</dbReference>
<evidence type="ECO:0008006" key="6">
    <source>
        <dbReference type="Google" id="ProtNLM"/>
    </source>
</evidence>
<dbReference type="Pfam" id="PF07727">
    <property type="entry name" value="RVT_2"/>
    <property type="match status" value="1"/>
</dbReference>
<accession>A0A803PJ91</accession>
<dbReference type="AlphaFoldDB" id="A0A803PJ91"/>
<dbReference type="PANTHER" id="PTHR11439">
    <property type="entry name" value="GAG-POL-RELATED RETROTRANSPOSON"/>
    <property type="match status" value="1"/>
</dbReference>
<dbReference type="EMBL" id="UZAU01000370">
    <property type="status" value="NOT_ANNOTATED_CDS"/>
    <property type="molecule type" value="Genomic_DNA"/>
</dbReference>
<dbReference type="Pfam" id="PF14223">
    <property type="entry name" value="Retrotran_gag_2"/>
    <property type="match status" value="1"/>
</dbReference>
<name>A0A803PJ91_CANSA</name>
<dbReference type="EnsemblPlants" id="evm.model.04.927">
    <property type="protein sequence ID" value="cds.evm.model.04.927"/>
    <property type="gene ID" value="evm.TU.04.927"/>
</dbReference>
<feature type="compositionally biased region" description="Basic and acidic residues" evidence="1">
    <location>
        <begin position="597"/>
        <end position="611"/>
    </location>
</feature>
<keyword evidence="5" id="KW-1185">Reference proteome</keyword>
<evidence type="ECO:0000313" key="4">
    <source>
        <dbReference type="EnsemblPlants" id="cds.evm.model.04.927"/>
    </source>
</evidence>
<reference evidence="4" key="1">
    <citation type="submission" date="2018-11" db="EMBL/GenBank/DDBJ databases">
        <authorList>
            <person name="Grassa J C."/>
        </authorList>
    </citation>
    <scope>NUCLEOTIDE SEQUENCE [LARGE SCALE GENOMIC DNA]</scope>
</reference>
<dbReference type="InterPro" id="IPR054722">
    <property type="entry name" value="PolX-like_BBD"/>
</dbReference>
<feature type="domain" description="Retrovirus-related Pol polyprotein from transposon TNT 1-94-like beta-barrel" evidence="3">
    <location>
        <begin position="189"/>
        <end position="235"/>
    </location>
</feature>
<reference evidence="4" key="2">
    <citation type="submission" date="2021-03" db="UniProtKB">
        <authorList>
            <consortium name="EnsemblPlants"/>
        </authorList>
    </citation>
    <scope>IDENTIFICATION</scope>
</reference>
<feature type="region of interest" description="Disordered" evidence="1">
    <location>
        <begin position="585"/>
        <end position="611"/>
    </location>
</feature>
<dbReference type="CDD" id="cd09272">
    <property type="entry name" value="RNase_HI_RT_Ty1"/>
    <property type="match status" value="1"/>
</dbReference>
<dbReference type="OMA" id="IISWKAN"/>
<protein>
    <recommendedName>
        <fullName evidence="6">Reverse transcriptase Ty1/copia-type domain-containing protein</fullName>
    </recommendedName>
</protein>